<evidence type="ECO:0000259" key="3">
    <source>
        <dbReference type="PROSITE" id="PS51670"/>
    </source>
</evidence>
<dbReference type="Pfam" id="PF01549">
    <property type="entry name" value="ShK"/>
    <property type="match status" value="2"/>
</dbReference>
<feature type="chain" id="PRO_5040306103" description="ShKT domain-containing protein" evidence="2">
    <location>
        <begin position="21"/>
        <end position="127"/>
    </location>
</feature>
<dbReference type="Gene3D" id="1.10.10.1940">
    <property type="match status" value="2"/>
</dbReference>
<feature type="signal peptide" evidence="2">
    <location>
        <begin position="1"/>
        <end position="20"/>
    </location>
</feature>
<evidence type="ECO:0000256" key="2">
    <source>
        <dbReference type="SAM" id="SignalP"/>
    </source>
</evidence>
<dbReference type="InterPro" id="IPR003582">
    <property type="entry name" value="ShKT_dom"/>
</dbReference>
<comment type="caution">
    <text evidence="4">The sequence shown here is derived from an EMBL/GenBank/DDBJ whole genome shotgun (WGS) entry which is preliminary data.</text>
</comment>
<protein>
    <recommendedName>
        <fullName evidence="3">ShKT domain-containing protein</fullName>
    </recommendedName>
</protein>
<feature type="domain" description="ShKT" evidence="3">
    <location>
        <begin position="72"/>
        <end position="109"/>
    </location>
</feature>
<dbReference type="AlphaFoldDB" id="A0A9P1MUI8"/>
<evidence type="ECO:0000256" key="1">
    <source>
        <dbReference type="PROSITE-ProRule" id="PRU01005"/>
    </source>
</evidence>
<dbReference type="PROSITE" id="PS51670">
    <property type="entry name" value="SHKT"/>
    <property type="match status" value="2"/>
</dbReference>
<evidence type="ECO:0000313" key="4">
    <source>
        <dbReference type="EMBL" id="CAI5440589.1"/>
    </source>
</evidence>
<name>A0A9P1MUI8_9PELO</name>
<dbReference type="Proteomes" id="UP001152747">
    <property type="component" value="Unassembled WGS sequence"/>
</dbReference>
<keyword evidence="5" id="KW-1185">Reference proteome</keyword>
<organism evidence="4 5">
    <name type="scientific">Caenorhabditis angaria</name>
    <dbReference type="NCBI Taxonomy" id="860376"/>
    <lineage>
        <taxon>Eukaryota</taxon>
        <taxon>Metazoa</taxon>
        <taxon>Ecdysozoa</taxon>
        <taxon>Nematoda</taxon>
        <taxon>Chromadorea</taxon>
        <taxon>Rhabditida</taxon>
        <taxon>Rhabditina</taxon>
        <taxon>Rhabditomorpha</taxon>
        <taxon>Rhabditoidea</taxon>
        <taxon>Rhabditidae</taxon>
        <taxon>Peloderinae</taxon>
        <taxon>Caenorhabditis</taxon>
    </lineage>
</organism>
<evidence type="ECO:0000313" key="5">
    <source>
        <dbReference type="Proteomes" id="UP001152747"/>
    </source>
</evidence>
<sequence>MSSYLNILVVLCTVAALSNACSDSASNCANWVRNGFCKSSYYTYTQKKAQCALSCGYCGSTSTASGSATSSCSDKIATCGYWAANGFCTNGFYNTTIQAQWCANTCGLCSSTSEATTEGSTEATTST</sequence>
<dbReference type="EMBL" id="CANHGI010000002">
    <property type="protein sequence ID" value="CAI5440589.1"/>
    <property type="molecule type" value="Genomic_DNA"/>
</dbReference>
<proteinExistence type="predicted"/>
<dbReference type="SMART" id="SM00254">
    <property type="entry name" value="ShKT"/>
    <property type="match status" value="2"/>
</dbReference>
<gene>
    <name evidence="4" type="ORF">CAMP_LOCUS3226</name>
</gene>
<accession>A0A9P1MUI8</accession>
<dbReference type="PANTHER" id="PTHR46707:SF1">
    <property type="entry name" value="COEXPRESSED WITH POLYCYSTINS-RELATED"/>
    <property type="match status" value="1"/>
</dbReference>
<keyword evidence="2" id="KW-0732">Signal</keyword>
<reference evidence="4" key="1">
    <citation type="submission" date="2022-11" db="EMBL/GenBank/DDBJ databases">
        <authorList>
            <person name="Kikuchi T."/>
        </authorList>
    </citation>
    <scope>NUCLEOTIDE SEQUENCE</scope>
    <source>
        <strain evidence="4">PS1010</strain>
    </source>
</reference>
<feature type="domain" description="ShKT" evidence="3">
    <location>
        <begin position="21"/>
        <end position="58"/>
    </location>
</feature>
<dbReference type="PANTHER" id="PTHR46707">
    <property type="entry name" value="PROTEIN CBG07468"/>
    <property type="match status" value="1"/>
</dbReference>
<comment type="caution">
    <text evidence="1">Lacks conserved residue(s) required for the propagation of feature annotation.</text>
</comment>